<dbReference type="EC" id="6.3.5.-" evidence="1"/>
<dbReference type="SUPFAM" id="SSF141000">
    <property type="entry name" value="Glu-tRNAGln amidotransferase C subunit"/>
    <property type="match status" value="1"/>
</dbReference>
<dbReference type="GO" id="GO:0006450">
    <property type="term" value="P:regulation of translational fidelity"/>
    <property type="evidence" value="ECO:0007669"/>
    <property type="project" value="InterPro"/>
</dbReference>
<dbReference type="NCBIfam" id="TIGR00135">
    <property type="entry name" value="gatC"/>
    <property type="match status" value="1"/>
</dbReference>
<dbReference type="KEGG" id="nall:PP769_14980"/>
<dbReference type="GO" id="GO:0050567">
    <property type="term" value="F:glutaminyl-tRNA synthase (glutamine-hydrolyzing) activity"/>
    <property type="evidence" value="ECO:0007669"/>
    <property type="project" value="UniProtKB-UniRule"/>
</dbReference>
<dbReference type="Pfam" id="PF02686">
    <property type="entry name" value="GatC"/>
    <property type="match status" value="1"/>
</dbReference>
<dbReference type="EMBL" id="CP116967">
    <property type="protein sequence ID" value="WNM57269.1"/>
    <property type="molecule type" value="Genomic_DNA"/>
</dbReference>
<dbReference type="RefSeq" id="WP_312641557.1">
    <property type="nucleotide sequence ID" value="NZ_CP116967.1"/>
</dbReference>
<evidence type="ECO:0000256" key="1">
    <source>
        <dbReference type="HAMAP-Rule" id="MF_00122"/>
    </source>
</evidence>
<dbReference type="GO" id="GO:0070681">
    <property type="term" value="P:glutaminyl-tRNAGln biosynthesis via transamidation"/>
    <property type="evidence" value="ECO:0007669"/>
    <property type="project" value="TreeGrafter"/>
</dbReference>
<accession>A0AA96JY88</accession>
<dbReference type="Proteomes" id="UP001302719">
    <property type="component" value="Chromosome"/>
</dbReference>
<keyword evidence="1" id="KW-0547">Nucleotide-binding</keyword>
<dbReference type="InterPro" id="IPR003837">
    <property type="entry name" value="GatC"/>
</dbReference>
<sequence>MATITQKEVEHVAQLARLELTEAEKPMFADQLNHILSYVDQLQGVSTEGVPLTASVAHEEPVFREDSPHECLSVEKALANAPESHNGFFVVPNILGK</sequence>
<comment type="catalytic activity">
    <reaction evidence="1">
        <text>L-aspartyl-tRNA(Asn) + L-glutamine + ATP + H2O = L-asparaginyl-tRNA(Asn) + L-glutamate + ADP + phosphate + 2 H(+)</text>
        <dbReference type="Rhea" id="RHEA:14513"/>
        <dbReference type="Rhea" id="RHEA-COMP:9674"/>
        <dbReference type="Rhea" id="RHEA-COMP:9677"/>
        <dbReference type="ChEBI" id="CHEBI:15377"/>
        <dbReference type="ChEBI" id="CHEBI:15378"/>
        <dbReference type="ChEBI" id="CHEBI:29985"/>
        <dbReference type="ChEBI" id="CHEBI:30616"/>
        <dbReference type="ChEBI" id="CHEBI:43474"/>
        <dbReference type="ChEBI" id="CHEBI:58359"/>
        <dbReference type="ChEBI" id="CHEBI:78515"/>
        <dbReference type="ChEBI" id="CHEBI:78516"/>
        <dbReference type="ChEBI" id="CHEBI:456216"/>
    </reaction>
</comment>
<proteinExistence type="inferred from homology"/>
<organism evidence="2 3">
    <name type="scientific">Candidatus Nitrospira allomarina</name>
    <dbReference type="NCBI Taxonomy" id="3020900"/>
    <lineage>
        <taxon>Bacteria</taxon>
        <taxon>Pseudomonadati</taxon>
        <taxon>Nitrospirota</taxon>
        <taxon>Nitrospiria</taxon>
        <taxon>Nitrospirales</taxon>
        <taxon>Nitrospiraceae</taxon>
        <taxon>Nitrospira</taxon>
    </lineage>
</organism>
<keyword evidence="1" id="KW-0067">ATP-binding</keyword>
<dbReference type="HAMAP" id="MF_00122">
    <property type="entry name" value="GatC"/>
    <property type="match status" value="1"/>
</dbReference>
<keyword evidence="1" id="KW-0648">Protein biosynthesis</keyword>
<dbReference type="GO" id="GO:0006412">
    <property type="term" value="P:translation"/>
    <property type="evidence" value="ECO:0007669"/>
    <property type="project" value="UniProtKB-UniRule"/>
</dbReference>
<name>A0AA96JY88_9BACT</name>
<gene>
    <name evidence="1 2" type="primary">gatC</name>
    <name evidence="2" type="ORF">PP769_14980</name>
</gene>
<reference evidence="2 3" key="1">
    <citation type="submission" date="2023-01" db="EMBL/GenBank/DDBJ databases">
        <title>Cultivation and genomic characterization of new, ubiquitous marine nitrite-oxidizing bacteria from the Nitrospirales.</title>
        <authorList>
            <person name="Mueller A.J."/>
            <person name="Daebeler A."/>
            <person name="Herbold C.W."/>
            <person name="Kirkegaard R.H."/>
            <person name="Daims H."/>
        </authorList>
    </citation>
    <scope>NUCLEOTIDE SEQUENCE [LARGE SCALE GENOMIC DNA]</scope>
    <source>
        <strain evidence="2 3">VA</strain>
    </source>
</reference>
<keyword evidence="1" id="KW-0436">Ligase</keyword>
<evidence type="ECO:0000313" key="3">
    <source>
        <dbReference type="Proteomes" id="UP001302719"/>
    </source>
</evidence>
<evidence type="ECO:0000313" key="2">
    <source>
        <dbReference type="EMBL" id="WNM57269.1"/>
    </source>
</evidence>
<dbReference type="PANTHER" id="PTHR15004:SF0">
    <property type="entry name" value="GLUTAMYL-TRNA(GLN) AMIDOTRANSFERASE SUBUNIT C, MITOCHONDRIAL"/>
    <property type="match status" value="1"/>
</dbReference>
<keyword evidence="3" id="KW-1185">Reference proteome</keyword>
<dbReference type="Gene3D" id="1.10.20.60">
    <property type="entry name" value="Glu-tRNAGln amidotransferase C subunit, N-terminal domain"/>
    <property type="match status" value="1"/>
</dbReference>
<comment type="similarity">
    <text evidence="1">Belongs to the GatC family.</text>
</comment>
<comment type="function">
    <text evidence="1">Allows the formation of correctly charged Asn-tRNA(Asn) or Gln-tRNA(Gln) through the transamidation of misacylated Asp-tRNA(Asn) or Glu-tRNA(Gln) in organisms which lack either or both of asparaginyl-tRNA or glutaminyl-tRNA synthetases. The reaction takes place in the presence of glutamine and ATP through an activated phospho-Asp-tRNA(Asn) or phospho-Glu-tRNA(Gln).</text>
</comment>
<dbReference type="GO" id="GO:0005524">
    <property type="term" value="F:ATP binding"/>
    <property type="evidence" value="ECO:0007669"/>
    <property type="project" value="UniProtKB-KW"/>
</dbReference>
<dbReference type="InterPro" id="IPR036113">
    <property type="entry name" value="Asp/Glu-ADT_sf_sub_c"/>
</dbReference>
<comment type="subunit">
    <text evidence="1">Heterotrimer of A, B and C subunits.</text>
</comment>
<comment type="catalytic activity">
    <reaction evidence="1">
        <text>L-glutamyl-tRNA(Gln) + L-glutamine + ATP + H2O = L-glutaminyl-tRNA(Gln) + L-glutamate + ADP + phosphate + H(+)</text>
        <dbReference type="Rhea" id="RHEA:17521"/>
        <dbReference type="Rhea" id="RHEA-COMP:9681"/>
        <dbReference type="Rhea" id="RHEA-COMP:9684"/>
        <dbReference type="ChEBI" id="CHEBI:15377"/>
        <dbReference type="ChEBI" id="CHEBI:15378"/>
        <dbReference type="ChEBI" id="CHEBI:29985"/>
        <dbReference type="ChEBI" id="CHEBI:30616"/>
        <dbReference type="ChEBI" id="CHEBI:43474"/>
        <dbReference type="ChEBI" id="CHEBI:58359"/>
        <dbReference type="ChEBI" id="CHEBI:78520"/>
        <dbReference type="ChEBI" id="CHEBI:78521"/>
        <dbReference type="ChEBI" id="CHEBI:456216"/>
    </reaction>
</comment>
<dbReference type="AlphaFoldDB" id="A0AA96JY88"/>
<dbReference type="PANTHER" id="PTHR15004">
    <property type="entry name" value="GLUTAMYL-TRNA(GLN) AMIDOTRANSFERASE SUBUNIT C, MITOCHONDRIAL"/>
    <property type="match status" value="1"/>
</dbReference>
<protein>
    <recommendedName>
        <fullName evidence="1">Aspartyl/glutamyl-tRNA(Asn/Gln) amidotransferase subunit C</fullName>
        <shortName evidence="1">Asp/Glu-ADT subunit C</shortName>
        <ecNumber evidence="1">6.3.5.-</ecNumber>
    </recommendedName>
</protein>